<comment type="caution">
    <text evidence="2">The sequence shown here is derived from an EMBL/GenBank/DDBJ whole genome shotgun (WGS) entry which is preliminary data.</text>
</comment>
<dbReference type="Proteomes" id="UP001206312">
    <property type="component" value="Unassembled WGS sequence"/>
</dbReference>
<name>A0ABT1B250_9FLAO</name>
<keyword evidence="3" id="KW-1185">Reference proteome</keyword>
<organism evidence="2 3">
    <name type="scientific">Robiginitalea marina</name>
    <dbReference type="NCBI Taxonomy" id="2954105"/>
    <lineage>
        <taxon>Bacteria</taxon>
        <taxon>Pseudomonadati</taxon>
        <taxon>Bacteroidota</taxon>
        <taxon>Flavobacteriia</taxon>
        <taxon>Flavobacteriales</taxon>
        <taxon>Flavobacteriaceae</taxon>
        <taxon>Robiginitalea</taxon>
    </lineage>
</organism>
<evidence type="ECO:0008006" key="4">
    <source>
        <dbReference type="Google" id="ProtNLM"/>
    </source>
</evidence>
<accession>A0ABT1B250</accession>
<sequence length="212" mass="23607">MKKYSIFLLIAMLVTSCATTYLTNSRNFSQEKRAYDKIVVIGISKSRVARAQFEQEVVNGLAAQGVNAISSNSSGIDIPMEGTLSDSQASELNQKLMQAGFDGAIITHLVNASEYTDVIPGNTYTGYYPVRYGRFGRYASYYPVQTWEPDRMVTGTKYVLESCLYALDNGQDDNLQWVGMFELKDPSNLQKVTEKYAGELTEALLKESIAPR</sequence>
<proteinExistence type="predicted"/>
<protein>
    <recommendedName>
        <fullName evidence="4">DUF4136 domain-containing protein</fullName>
    </recommendedName>
</protein>
<reference evidence="2 3" key="1">
    <citation type="submission" date="2022-06" db="EMBL/GenBank/DDBJ databases">
        <authorList>
            <person name="Xuan X."/>
        </authorList>
    </citation>
    <scope>NUCLEOTIDE SEQUENCE [LARGE SCALE GENOMIC DNA]</scope>
    <source>
        <strain evidence="2 3">2V75</strain>
    </source>
</reference>
<evidence type="ECO:0000256" key="1">
    <source>
        <dbReference type="SAM" id="SignalP"/>
    </source>
</evidence>
<evidence type="ECO:0000313" key="3">
    <source>
        <dbReference type="Proteomes" id="UP001206312"/>
    </source>
</evidence>
<dbReference type="RefSeq" id="WP_252742431.1">
    <property type="nucleotide sequence ID" value="NZ_JAMXIB010000020.1"/>
</dbReference>
<dbReference type="PROSITE" id="PS51257">
    <property type="entry name" value="PROKAR_LIPOPROTEIN"/>
    <property type="match status" value="1"/>
</dbReference>
<feature type="chain" id="PRO_5046074077" description="DUF4136 domain-containing protein" evidence="1">
    <location>
        <begin position="21"/>
        <end position="212"/>
    </location>
</feature>
<gene>
    <name evidence="2" type="ORF">NG653_14440</name>
</gene>
<dbReference type="EMBL" id="JAMXIB010000020">
    <property type="protein sequence ID" value="MCO5726059.1"/>
    <property type="molecule type" value="Genomic_DNA"/>
</dbReference>
<feature type="signal peptide" evidence="1">
    <location>
        <begin position="1"/>
        <end position="20"/>
    </location>
</feature>
<keyword evidence="1" id="KW-0732">Signal</keyword>
<evidence type="ECO:0000313" key="2">
    <source>
        <dbReference type="EMBL" id="MCO5726059.1"/>
    </source>
</evidence>